<protein>
    <submittedName>
        <fullName evidence="2">Uncharacterized protein</fullName>
    </submittedName>
</protein>
<keyword evidence="1" id="KW-0812">Transmembrane</keyword>
<proteinExistence type="predicted"/>
<gene>
    <name evidence="2" type="ORF">ET33_15475</name>
</gene>
<evidence type="ECO:0000313" key="3">
    <source>
        <dbReference type="Proteomes" id="UP000028123"/>
    </source>
</evidence>
<keyword evidence="3" id="KW-1185">Reference proteome</keyword>
<evidence type="ECO:0000256" key="1">
    <source>
        <dbReference type="SAM" id="Phobius"/>
    </source>
</evidence>
<dbReference type="EMBL" id="JNVM01000021">
    <property type="protein sequence ID" value="KEQ23530.1"/>
    <property type="molecule type" value="Genomic_DNA"/>
</dbReference>
<feature type="transmembrane region" description="Helical" evidence="1">
    <location>
        <begin position="65"/>
        <end position="83"/>
    </location>
</feature>
<dbReference type="AlphaFoldDB" id="A0A081NYK7"/>
<sequence>MMQLEGQKRGFAASLLPDARDLRKKARAAARALCLESEPDGTRYDYQQNKQYEDYARRSKSAEPFYAAHTSILLPFSLVYFMMVNGPVIGWAGKCALAEMPE</sequence>
<dbReference type="Proteomes" id="UP000028123">
    <property type="component" value="Unassembled WGS sequence"/>
</dbReference>
<name>A0A081NYK7_9BACL</name>
<keyword evidence="1" id="KW-1133">Transmembrane helix</keyword>
<reference evidence="2 3" key="1">
    <citation type="submission" date="2014-06" db="EMBL/GenBank/DDBJ databases">
        <title>Draft genome sequence of Paenibacillus sp. MSt1.</title>
        <authorList>
            <person name="Aw Y.K."/>
            <person name="Ong K.S."/>
            <person name="Gan H.M."/>
            <person name="Lee S.M."/>
        </authorList>
    </citation>
    <scope>NUCLEOTIDE SEQUENCE [LARGE SCALE GENOMIC DNA]</scope>
    <source>
        <strain evidence="2 3">MSt1</strain>
    </source>
</reference>
<organism evidence="2 3">
    <name type="scientific">Paenibacillus tyrfis</name>
    <dbReference type="NCBI Taxonomy" id="1501230"/>
    <lineage>
        <taxon>Bacteria</taxon>
        <taxon>Bacillati</taxon>
        <taxon>Bacillota</taxon>
        <taxon>Bacilli</taxon>
        <taxon>Bacillales</taxon>
        <taxon>Paenibacillaceae</taxon>
        <taxon>Paenibacillus</taxon>
    </lineage>
</organism>
<keyword evidence="1" id="KW-0472">Membrane</keyword>
<comment type="caution">
    <text evidence="2">The sequence shown here is derived from an EMBL/GenBank/DDBJ whole genome shotgun (WGS) entry which is preliminary data.</text>
</comment>
<evidence type="ECO:0000313" key="2">
    <source>
        <dbReference type="EMBL" id="KEQ23530.1"/>
    </source>
</evidence>
<accession>A0A081NYK7</accession>